<evidence type="ECO:0000313" key="3">
    <source>
        <dbReference type="Proteomes" id="UP000237968"/>
    </source>
</evidence>
<evidence type="ECO:0000256" key="1">
    <source>
        <dbReference type="SAM" id="MobiDB-lite"/>
    </source>
</evidence>
<sequence length="128" mass="13835">MAAPASGDVVEIVTRERERAAAEGRLLLVYVGASWCEPCEHFHAAVDDGTLDAAFPTLRLLEFDLDRDRDRLAAAGYSSRMIPLFVAPGPDGRAGPRRTEGGIKGPEAVEHLRPRLEALVRAATADQN</sequence>
<keyword evidence="3" id="KW-1185">Reference proteome</keyword>
<dbReference type="SUPFAM" id="SSF52833">
    <property type="entry name" value="Thioredoxin-like"/>
    <property type="match status" value="1"/>
</dbReference>
<dbReference type="AlphaFoldDB" id="A0A2S9YAM1"/>
<protein>
    <recommendedName>
        <fullName evidence="4">Thioredoxin domain-containing protein</fullName>
    </recommendedName>
</protein>
<dbReference type="Gene3D" id="3.40.30.10">
    <property type="entry name" value="Glutaredoxin"/>
    <property type="match status" value="1"/>
</dbReference>
<evidence type="ECO:0000313" key="2">
    <source>
        <dbReference type="EMBL" id="PRQ02149.1"/>
    </source>
</evidence>
<dbReference type="Proteomes" id="UP000237968">
    <property type="component" value="Unassembled WGS sequence"/>
</dbReference>
<comment type="caution">
    <text evidence="2">The sequence shown here is derived from an EMBL/GenBank/DDBJ whole genome shotgun (WGS) entry which is preliminary data.</text>
</comment>
<name>A0A2S9YAM1_9BACT</name>
<dbReference type="EMBL" id="PVNK01000127">
    <property type="protein sequence ID" value="PRQ02149.1"/>
    <property type="molecule type" value="Genomic_DNA"/>
</dbReference>
<gene>
    <name evidence="2" type="ORF">ENSA5_26080</name>
</gene>
<feature type="region of interest" description="Disordered" evidence="1">
    <location>
        <begin position="88"/>
        <end position="107"/>
    </location>
</feature>
<dbReference type="InterPro" id="IPR036249">
    <property type="entry name" value="Thioredoxin-like_sf"/>
</dbReference>
<feature type="compositionally biased region" description="Basic and acidic residues" evidence="1">
    <location>
        <begin position="97"/>
        <end position="107"/>
    </location>
</feature>
<proteinExistence type="predicted"/>
<dbReference type="CDD" id="cd02947">
    <property type="entry name" value="TRX_family"/>
    <property type="match status" value="1"/>
</dbReference>
<reference evidence="2 3" key="1">
    <citation type="submission" date="2018-03" db="EMBL/GenBank/DDBJ databases">
        <title>Draft Genome Sequences of the Obligatory Marine Myxobacteria Enhygromyxa salina SWB005.</title>
        <authorList>
            <person name="Poehlein A."/>
            <person name="Moghaddam J.A."/>
            <person name="Harms H."/>
            <person name="Alanjari M."/>
            <person name="Koenig G.M."/>
            <person name="Daniel R."/>
            <person name="Schaeberle T.F."/>
        </authorList>
    </citation>
    <scope>NUCLEOTIDE SEQUENCE [LARGE SCALE GENOMIC DNA]</scope>
    <source>
        <strain evidence="2 3">SWB005</strain>
    </source>
</reference>
<accession>A0A2S9YAM1</accession>
<evidence type="ECO:0008006" key="4">
    <source>
        <dbReference type="Google" id="ProtNLM"/>
    </source>
</evidence>
<organism evidence="2 3">
    <name type="scientific">Enhygromyxa salina</name>
    <dbReference type="NCBI Taxonomy" id="215803"/>
    <lineage>
        <taxon>Bacteria</taxon>
        <taxon>Pseudomonadati</taxon>
        <taxon>Myxococcota</taxon>
        <taxon>Polyangia</taxon>
        <taxon>Nannocystales</taxon>
        <taxon>Nannocystaceae</taxon>
        <taxon>Enhygromyxa</taxon>
    </lineage>
</organism>